<name>A0A1M6C8H7_9PROT</name>
<evidence type="ECO:0000256" key="6">
    <source>
        <dbReference type="ARBA" id="ARBA00022676"/>
    </source>
</evidence>
<dbReference type="GO" id="GO:0008360">
    <property type="term" value="P:regulation of cell shape"/>
    <property type="evidence" value="ECO:0007669"/>
    <property type="project" value="UniProtKB-KW"/>
</dbReference>
<evidence type="ECO:0000256" key="9">
    <source>
        <dbReference type="ARBA" id="ARBA00022960"/>
    </source>
</evidence>
<evidence type="ECO:0000259" key="16">
    <source>
        <dbReference type="Pfam" id="PF00905"/>
    </source>
</evidence>
<dbReference type="AlphaFoldDB" id="A0A1M6C8H7"/>
<comment type="pathway">
    <text evidence="1">Cell wall biogenesis; peptidoglycan biosynthesis.</text>
</comment>
<feature type="domain" description="Glycosyl transferase family 51" evidence="17">
    <location>
        <begin position="81"/>
        <end position="250"/>
    </location>
</feature>
<reference evidence="18 19" key="1">
    <citation type="submission" date="2016-11" db="EMBL/GenBank/DDBJ databases">
        <authorList>
            <person name="Jaros S."/>
            <person name="Januszkiewicz K."/>
            <person name="Wedrychowicz H."/>
        </authorList>
    </citation>
    <scope>NUCLEOTIDE SEQUENCE [LARGE SCALE GENOMIC DNA]</scope>
    <source>
        <strain evidence="18 19">DSM 14916</strain>
    </source>
</reference>
<keyword evidence="8" id="KW-0378">Hydrolase</keyword>
<keyword evidence="12" id="KW-0961">Cell wall biogenesis/degradation</keyword>
<dbReference type="Gene3D" id="3.40.710.10">
    <property type="entry name" value="DD-peptidase/beta-lactamase superfamily"/>
    <property type="match status" value="1"/>
</dbReference>
<comment type="catalytic activity">
    <reaction evidence="14">
        <text>[GlcNAc-(1-&gt;4)-Mur2Ac(oyl-L-Ala-gamma-D-Glu-L-Lys-D-Ala-D-Ala)](n)-di-trans,octa-cis-undecaprenyl diphosphate + beta-D-GlcNAc-(1-&gt;4)-Mur2Ac(oyl-L-Ala-gamma-D-Glu-L-Lys-D-Ala-D-Ala)-di-trans,octa-cis-undecaprenyl diphosphate = [GlcNAc-(1-&gt;4)-Mur2Ac(oyl-L-Ala-gamma-D-Glu-L-Lys-D-Ala-D-Ala)](n+1)-di-trans,octa-cis-undecaprenyl diphosphate + di-trans,octa-cis-undecaprenyl diphosphate + H(+)</text>
        <dbReference type="Rhea" id="RHEA:23708"/>
        <dbReference type="Rhea" id="RHEA-COMP:9602"/>
        <dbReference type="Rhea" id="RHEA-COMP:9603"/>
        <dbReference type="ChEBI" id="CHEBI:15378"/>
        <dbReference type="ChEBI" id="CHEBI:58405"/>
        <dbReference type="ChEBI" id="CHEBI:60033"/>
        <dbReference type="ChEBI" id="CHEBI:78435"/>
        <dbReference type="EC" id="2.4.99.28"/>
    </reaction>
</comment>
<comment type="similarity">
    <text evidence="2">In the C-terminal section; belongs to the transpeptidase family.</text>
</comment>
<evidence type="ECO:0000256" key="11">
    <source>
        <dbReference type="ARBA" id="ARBA00023268"/>
    </source>
</evidence>
<dbReference type="EMBL" id="FQZF01000003">
    <property type="protein sequence ID" value="SHI57101.1"/>
    <property type="molecule type" value="Genomic_DNA"/>
</dbReference>
<dbReference type="UniPathway" id="UPA00219"/>
<keyword evidence="10" id="KW-0573">Peptidoglycan synthesis</keyword>
<evidence type="ECO:0000256" key="10">
    <source>
        <dbReference type="ARBA" id="ARBA00022984"/>
    </source>
</evidence>
<dbReference type="InterPro" id="IPR023346">
    <property type="entry name" value="Lysozyme-like_dom_sf"/>
</dbReference>
<dbReference type="GO" id="GO:0008955">
    <property type="term" value="F:peptidoglycan glycosyltransferase activity"/>
    <property type="evidence" value="ECO:0007669"/>
    <property type="project" value="UniProtKB-EC"/>
</dbReference>
<dbReference type="Gene3D" id="1.10.3810.10">
    <property type="entry name" value="Biosynthetic peptidoglycan transglycosylase-like"/>
    <property type="match status" value="1"/>
</dbReference>
<evidence type="ECO:0000256" key="2">
    <source>
        <dbReference type="ARBA" id="ARBA00007090"/>
    </source>
</evidence>
<keyword evidence="15" id="KW-1133">Transmembrane helix</keyword>
<evidence type="ECO:0000256" key="13">
    <source>
        <dbReference type="ARBA" id="ARBA00034000"/>
    </source>
</evidence>
<dbReference type="GO" id="GO:0008658">
    <property type="term" value="F:penicillin binding"/>
    <property type="evidence" value="ECO:0007669"/>
    <property type="project" value="InterPro"/>
</dbReference>
<keyword evidence="11" id="KW-0511">Multifunctional enzyme</keyword>
<dbReference type="SUPFAM" id="SSF56601">
    <property type="entry name" value="beta-lactamase/transpeptidase-like"/>
    <property type="match status" value="1"/>
</dbReference>
<dbReference type="GO" id="GO:0030288">
    <property type="term" value="C:outer membrane-bounded periplasmic space"/>
    <property type="evidence" value="ECO:0007669"/>
    <property type="project" value="TreeGrafter"/>
</dbReference>
<dbReference type="InterPro" id="IPR001460">
    <property type="entry name" value="PCN-bd_Tpept"/>
</dbReference>
<dbReference type="InterPro" id="IPR050396">
    <property type="entry name" value="Glycosyltr_51/Transpeptidase"/>
</dbReference>
<dbReference type="PANTHER" id="PTHR32282">
    <property type="entry name" value="BINDING PROTEIN TRANSPEPTIDASE, PUTATIVE-RELATED"/>
    <property type="match status" value="1"/>
</dbReference>
<dbReference type="GO" id="GO:0071555">
    <property type="term" value="P:cell wall organization"/>
    <property type="evidence" value="ECO:0007669"/>
    <property type="project" value="UniProtKB-KW"/>
</dbReference>
<evidence type="ECO:0000313" key="18">
    <source>
        <dbReference type="EMBL" id="SHI57101.1"/>
    </source>
</evidence>
<keyword evidence="15" id="KW-0472">Membrane</keyword>
<comment type="similarity">
    <text evidence="3">In the N-terminal section; belongs to the glycosyltransferase 51 family.</text>
</comment>
<dbReference type="Pfam" id="PF00905">
    <property type="entry name" value="Transpeptidase"/>
    <property type="match status" value="1"/>
</dbReference>
<dbReference type="GO" id="GO:0006508">
    <property type="term" value="P:proteolysis"/>
    <property type="evidence" value="ECO:0007669"/>
    <property type="project" value="UniProtKB-KW"/>
</dbReference>
<evidence type="ECO:0000256" key="15">
    <source>
        <dbReference type="SAM" id="Phobius"/>
    </source>
</evidence>
<evidence type="ECO:0000256" key="1">
    <source>
        <dbReference type="ARBA" id="ARBA00004752"/>
    </source>
</evidence>
<evidence type="ECO:0000313" key="19">
    <source>
        <dbReference type="Proteomes" id="UP000184387"/>
    </source>
</evidence>
<keyword evidence="4" id="KW-0121">Carboxypeptidase</keyword>
<comment type="catalytic activity">
    <reaction evidence="13">
        <text>Preferential cleavage: (Ac)2-L-Lys-D-Ala-|-D-Ala. Also transpeptidation of peptidyl-alanyl moieties that are N-acyl substituents of D-alanine.</text>
        <dbReference type="EC" id="3.4.16.4"/>
    </reaction>
</comment>
<dbReference type="NCBIfam" id="TIGR02074">
    <property type="entry name" value="PBP_1a_fam"/>
    <property type="match status" value="1"/>
</dbReference>
<keyword evidence="7" id="KW-0808">Transferase</keyword>
<evidence type="ECO:0000256" key="7">
    <source>
        <dbReference type="ARBA" id="ARBA00022679"/>
    </source>
</evidence>
<evidence type="ECO:0000259" key="17">
    <source>
        <dbReference type="Pfam" id="PF00912"/>
    </source>
</evidence>
<dbReference type="Pfam" id="PF00912">
    <property type="entry name" value="Transgly"/>
    <property type="match status" value="1"/>
</dbReference>
<evidence type="ECO:0000256" key="3">
    <source>
        <dbReference type="ARBA" id="ARBA00007739"/>
    </source>
</evidence>
<gene>
    <name evidence="18" type="ORF">SAMN02745194_00618</name>
</gene>
<organism evidence="18 19">
    <name type="scientific">Muricoccus roseus</name>
    <dbReference type="NCBI Taxonomy" id="198092"/>
    <lineage>
        <taxon>Bacteria</taxon>
        <taxon>Pseudomonadati</taxon>
        <taxon>Pseudomonadota</taxon>
        <taxon>Alphaproteobacteria</taxon>
        <taxon>Acetobacterales</taxon>
        <taxon>Roseomonadaceae</taxon>
        <taxon>Muricoccus</taxon>
    </lineage>
</organism>
<dbReference type="STRING" id="198092.SAMN02745194_00618"/>
<proteinExistence type="inferred from homology"/>
<feature type="domain" description="Penicillin-binding protein transpeptidase" evidence="16">
    <location>
        <begin position="333"/>
        <end position="597"/>
    </location>
</feature>
<keyword evidence="6" id="KW-0328">Glycosyltransferase</keyword>
<dbReference type="GO" id="GO:0009252">
    <property type="term" value="P:peptidoglycan biosynthetic process"/>
    <property type="evidence" value="ECO:0007669"/>
    <property type="project" value="UniProtKB-UniPathway"/>
</dbReference>
<keyword evidence="9" id="KW-0133">Cell shape</keyword>
<dbReference type="Proteomes" id="UP000184387">
    <property type="component" value="Unassembled WGS sequence"/>
</dbReference>
<evidence type="ECO:0000256" key="14">
    <source>
        <dbReference type="ARBA" id="ARBA00049902"/>
    </source>
</evidence>
<protein>
    <submittedName>
        <fullName evidence="18">Penicillin-binding protein 1A</fullName>
    </submittedName>
</protein>
<evidence type="ECO:0000256" key="4">
    <source>
        <dbReference type="ARBA" id="ARBA00022645"/>
    </source>
</evidence>
<evidence type="ECO:0000256" key="8">
    <source>
        <dbReference type="ARBA" id="ARBA00022801"/>
    </source>
</evidence>
<dbReference type="InterPro" id="IPR012338">
    <property type="entry name" value="Beta-lactam/transpept-like"/>
</dbReference>
<evidence type="ECO:0000256" key="5">
    <source>
        <dbReference type="ARBA" id="ARBA00022670"/>
    </source>
</evidence>
<keyword evidence="19" id="KW-1185">Reference proteome</keyword>
<keyword evidence="5" id="KW-0645">Protease</keyword>
<dbReference type="InterPro" id="IPR001264">
    <property type="entry name" value="Glyco_trans_51"/>
</dbReference>
<dbReference type="InterPro" id="IPR036950">
    <property type="entry name" value="PBP_transglycosylase"/>
</dbReference>
<evidence type="ECO:0000256" key="12">
    <source>
        <dbReference type="ARBA" id="ARBA00023316"/>
    </source>
</evidence>
<dbReference type="PANTHER" id="PTHR32282:SF33">
    <property type="entry name" value="PEPTIDOGLYCAN GLYCOSYLTRANSFERASE"/>
    <property type="match status" value="1"/>
</dbReference>
<dbReference type="SUPFAM" id="SSF53955">
    <property type="entry name" value="Lysozyme-like"/>
    <property type="match status" value="1"/>
</dbReference>
<dbReference type="FunFam" id="1.10.3810.10:FF:000001">
    <property type="entry name" value="Penicillin-binding protein 1A"/>
    <property type="match status" value="1"/>
</dbReference>
<keyword evidence="15" id="KW-0812">Transmembrane</keyword>
<dbReference type="GO" id="GO:0009002">
    <property type="term" value="F:serine-type D-Ala-D-Ala carboxypeptidase activity"/>
    <property type="evidence" value="ECO:0007669"/>
    <property type="project" value="UniProtKB-EC"/>
</dbReference>
<feature type="transmembrane region" description="Helical" evidence="15">
    <location>
        <begin position="28"/>
        <end position="52"/>
    </location>
</feature>
<accession>A0A1M6C8H7</accession>
<sequence length="602" mass="64041">MKRGGRVAAERPAVPSAVRARRRLARKLAAWALMGAVWGGLALGVLLLVFAWDLPRPEDALDTTRRPSVTLEASDGRLLSTSGDLYGETVRLRDLPVHLPTALLAIEDRRFRDHFGLDPVGLLRAAWVNLTTGRVAQGGSTLTQQLAKNLFLTPERSLRRKVQEAMLALWLESRFTKDQLLEIYLNRVYLGAGAFGVDAAARLYFGVPARRLAVWQSAVLMGLPRAPSRLNPRANPYEAARRGAEVLHAMAATGALTEAQANAEAERIAFPPRPSRDSGWFADWVNDDLATRFPGSADLTLRTTLDLRVQALVEAKLEALLAGQGAAADVGQGAVVVLDAATGAVRAMAGGRDYRRSSFNRAVSARRQPGSVFKPFVYLAALEHGLHPDSTVSDGPITLGRWSPGNGNWRPRGDLPLEDALAHSVNTAAVRILARGGGAKEAAAVARRLGLAGPFPNDATIALGTGEASLLELTAAYAAFANGGMRVTPHGITSARAEGRALPAGNTAPARAVQPDDALAIRRMMEAVVSRGSGRAAAVPGRPAAGKTGTTQDFRDAWFVGFSGGTVIGVWLGNDDATPMDDVRGGTLPARLFHEILEGLPR</sequence>